<proteinExistence type="predicted"/>
<organism evidence="1">
    <name type="scientific">Ajellomyces dermatitidis (strain ATCC 18188 / CBS 674.68)</name>
    <name type="common">Blastomyces dermatitidis</name>
    <dbReference type="NCBI Taxonomy" id="653446"/>
    <lineage>
        <taxon>Eukaryota</taxon>
        <taxon>Fungi</taxon>
        <taxon>Dikarya</taxon>
        <taxon>Ascomycota</taxon>
        <taxon>Pezizomycotina</taxon>
        <taxon>Eurotiomycetes</taxon>
        <taxon>Eurotiomycetidae</taxon>
        <taxon>Onygenales</taxon>
        <taxon>Ajellomycetaceae</taxon>
        <taxon>Blastomyces</taxon>
    </lineage>
</organism>
<gene>
    <name evidence="1" type="ORF">BDDG_13047</name>
</gene>
<sequence>MAVCKENKEDEDEDEDGVGLAVADLTVINYYLETLSLFYSTAKKCIHLRVFNQPTSFGWDGTGYNIHVLVLPNSGSDKRPTGPGPSCLLLT</sequence>
<reference evidence="1" key="1">
    <citation type="submission" date="2010-03" db="EMBL/GenBank/DDBJ databases">
        <title>Annotation of Blastomyces dermatitidis strain ATCC 18188.</title>
        <authorList>
            <consortium name="The Broad Institute Genome Sequencing Platform"/>
            <consortium name="Broad Institute Genome Sequencing Center for Infectious Disease."/>
            <person name="Cuomo C."/>
            <person name="Klein B."/>
            <person name="Sullivan T."/>
            <person name="Heitman J."/>
            <person name="Young S."/>
            <person name="Zeng Q."/>
            <person name="Gargeya S."/>
            <person name="Alvarado L."/>
            <person name="Berlin A.M."/>
            <person name="Chapman S.B."/>
            <person name="Chen Z."/>
            <person name="Freedman E."/>
            <person name="Gellesch M."/>
            <person name="Goldberg J."/>
            <person name="Griggs A."/>
            <person name="Gujja S."/>
            <person name="Heilman E."/>
            <person name="Heiman D."/>
            <person name="Howarth C."/>
            <person name="Mehta T."/>
            <person name="Neiman D."/>
            <person name="Pearson M."/>
            <person name="Roberts A."/>
            <person name="Saif S."/>
            <person name="Shea T."/>
            <person name="Shenoy N."/>
            <person name="Sisk P."/>
            <person name="Stolte C."/>
            <person name="Sykes S."/>
            <person name="White J."/>
            <person name="Yandava C."/>
            <person name="Haas B."/>
            <person name="Nusbaum C."/>
            <person name="Birren B."/>
        </authorList>
    </citation>
    <scope>NUCLEOTIDE SEQUENCE</scope>
    <source>
        <strain evidence="1">ATCC 18188</strain>
    </source>
</reference>
<protein>
    <submittedName>
        <fullName evidence="1">Uncharacterized protein</fullName>
    </submittedName>
</protein>
<dbReference type="EMBL" id="GG749513">
    <property type="protein sequence ID" value="KMW68815.1"/>
    <property type="molecule type" value="Genomic_DNA"/>
</dbReference>
<dbReference type="AlphaFoldDB" id="A0A0J9EUE6"/>
<dbReference type="Proteomes" id="UP000007802">
    <property type="component" value="Unassembled WGS sequence"/>
</dbReference>
<name>A0A0J9EUE6_AJEDA</name>
<evidence type="ECO:0000313" key="1">
    <source>
        <dbReference type="EMBL" id="KMW68815.1"/>
    </source>
</evidence>
<accession>A0A0J9EUE6</accession>